<name>A0ABS5ZZY1_9PROT</name>
<dbReference type="EMBL" id="JAAOMP010000126">
    <property type="protein sequence ID" value="MBU2760787.1"/>
    <property type="molecule type" value="Genomic_DNA"/>
</dbReference>
<dbReference type="Pfam" id="PF13439">
    <property type="entry name" value="Glyco_transf_4"/>
    <property type="match status" value="1"/>
</dbReference>
<sequence length="405" mass="45692">MAHRATHDPRNSDLVSTSSAVMKNVCIITHKLKKGDGQGRVNYEILMAARAVGYVITLLASECAQEVASLEGVTWVSIPVQGWPTQLLRNQVFALRSWWWLKRTSQVFDLVHANGFITWYPAEINSAHFVHGAWQDSPYNETRTEKGLKKAYHQIFTWINAVLERRSYQQARWVTAVSPKIAEELIGIGVDPEKIIIIPNGVDVQEYCPGTAVRELSAFRKMDNVALFAGDLRSSRKNLDTVLRALNIARSWHLIVLGYLEQSPYPDMVRDMDLADRVHFMGYREDVAAFLHSADLLVFPSRYDPWAMIVSESLACAVPVITAKTVGASFQVPANGGWILDDPDDYQSIANFMQDFSQMSLSKRKEMATAARDSAINLSWDFISKKYVDLYDCMSSHASEDCRSF</sequence>
<keyword evidence="5" id="KW-1185">Reference proteome</keyword>
<reference evidence="4 5" key="1">
    <citation type="journal article" date="2021" name="ISME J.">
        <title>Genomic evolution of the class Acidithiobacillia: deep-branching Proteobacteria living in extreme acidic conditions.</title>
        <authorList>
            <person name="Moya-Beltran A."/>
            <person name="Beard S."/>
            <person name="Rojas-Villalobos C."/>
            <person name="Issotta F."/>
            <person name="Gallardo Y."/>
            <person name="Ulloa R."/>
            <person name="Giaveno A."/>
            <person name="Degli Esposti M."/>
            <person name="Johnson D.B."/>
            <person name="Quatrini R."/>
        </authorList>
    </citation>
    <scope>NUCLEOTIDE SEQUENCE [LARGE SCALE GENOMIC DNA]</scope>
    <source>
        <strain evidence="4 5">RW2</strain>
    </source>
</reference>
<feature type="domain" description="Glycosyl transferase family 1" evidence="2">
    <location>
        <begin position="217"/>
        <end position="372"/>
    </location>
</feature>
<dbReference type="SUPFAM" id="SSF53756">
    <property type="entry name" value="UDP-Glycosyltransferase/glycogen phosphorylase"/>
    <property type="match status" value="1"/>
</dbReference>
<dbReference type="Gene3D" id="3.40.50.2000">
    <property type="entry name" value="Glycogen Phosphorylase B"/>
    <property type="match status" value="2"/>
</dbReference>
<dbReference type="Pfam" id="PF00534">
    <property type="entry name" value="Glycos_transf_1"/>
    <property type="match status" value="1"/>
</dbReference>
<evidence type="ECO:0000259" key="3">
    <source>
        <dbReference type="Pfam" id="PF13439"/>
    </source>
</evidence>
<evidence type="ECO:0000313" key="5">
    <source>
        <dbReference type="Proteomes" id="UP000755654"/>
    </source>
</evidence>
<dbReference type="InterPro" id="IPR001296">
    <property type="entry name" value="Glyco_trans_1"/>
</dbReference>
<evidence type="ECO:0000259" key="2">
    <source>
        <dbReference type="Pfam" id="PF00534"/>
    </source>
</evidence>
<evidence type="ECO:0000313" key="4">
    <source>
        <dbReference type="EMBL" id="MBU2760787.1"/>
    </source>
</evidence>
<dbReference type="InterPro" id="IPR028098">
    <property type="entry name" value="Glyco_trans_4-like_N"/>
</dbReference>
<gene>
    <name evidence="4" type="ORF">HAP95_11615</name>
</gene>
<dbReference type="PANTHER" id="PTHR46401:SF2">
    <property type="entry name" value="GLYCOSYLTRANSFERASE WBBK-RELATED"/>
    <property type="match status" value="1"/>
</dbReference>
<protein>
    <submittedName>
        <fullName evidence="4">Glycosyltransferase family 4 protein</fullName>
    </submittedName>
</protein>
<dbReference type="CDD" id="cd03801">
    <property type="entry name" value="GT4_PimA-like"/>
    <property type="match status" value="1"/>
</dbReference>
<keyword evidence="1" id="KW-0808">Transferase</keyword>
<comment type="caution">
    <text evidence="4">The sequence shown here is derived from an EMBL/GenBank/DDBJ whole genome shotgun (WGS) entry which is preliminary data.</text>
</comment>
<organism evidence="4 5">
    <name type="scientific">Acidithiobacillus sulfurivorans</name>
    <dbReference type="NCBI Taxonomy" id="1958756"/>
    <lineage>
        <taxon>Bacteria</taxon>
        <taxon>Pseudomonadati</taxon>
        <taxon>Pseudomonadota</taxon>
        <taxon>Acidithiobacillia</taxon>
        <taxon>Acidithiobacillales</taxon>
        <taxon>Acidithiobacillaceae</taxon>
        <taxon>Acidithiobacillus</taxon>
    </lineage>
</organism>
<dbReference type="PANTHER" id="PTHR46401">
    <property type="entry name" value="GLYCOSYLTRANSFERASE WBBK-RELATED"/>
    <property type="match status" value="1"/>
</dbReference>
<feature type="domain" description="Glycosyltransferase subfamily 4-like N-terminal" evidence="3">
    <location>
        <begin position="36"/>
        <end position="205"/>
    </location>
</feature>
<evidence type="ECO:0000256" key="1">
    <source>
        <dbReference type="ARBA" id="ARBA00022679"/>
    </source>
</evidence>
<dbReference type="Proteomes" id="UP000755654">
    <property type="component" value="Unassembled WGS sequence"/>
</dbReference>
<proteinExistence type="predicted"/>
<accession>A0ABS5ZZY1</accession>